<dbReference type="EMBL" id="SNRY01000836">
    <property type="protein sequence ID" value="KAA6336024.1"/>
    <property type="molecule type" value="Genomic_DNA"/>
</dbReference>
<protein>
    <recommendedName>
        <fullName evidence="2">DUF3872 domain-containing protein</fullName>
    </recommendedName>
</protein>
<name>A0A5J4RQV0_9ZZZZ</name>
<accession>A0A5J4RQV0</accession>
<reference evidence="1" key="1">
    <citation type="submission" date="2019-03" db="EMBL/GenBank/DDBJ databases">
        <title>Single cell metagenomics reveals metabolic interactions within the superorganism composed of flagellate Streblomastix strix and complex community of Bacteroidetes bacteria on its surface.</title>
        <authorList>
            <person name="Treitli S.C."/>
            <person name="Kolisko M."/>
            <person name="Husnik F."/>
            <person name="Keeling P."/>
            <person name="Hampl V."/>
        </authorList>
    </citation>
    <scope>NUCLEOTIDE SEQUENCE</scope>
    <source>
        <strain evidence="1">STM</strain>
    </source>
</reference>
<evidence type="ECO:0008006" key="2">
    <source>
        <dbReference type="Google" id="ProtNLM"/>
    </source>
</evidence>
<gene>
    <name evidence="1" type="ORF">EZS27_015799</name>
</gene>
<proteinExistence type="predicted"/>
<dbReference type="Pfam" id="PF12988">
    <property type="entry name" value="TraQ_transposon"/>
    <property type="match status" value="1"/>
</dbReference>
<evidence type="ECO:0000313" key="1">
    <source>
        <dbReference type="EMBL" id="KAA6336024.1"/>
    </source>
</evidence>
<dbReference type="PROSITE" id="PS51257">
    <property type="entry name" value="PROKAR_LIPOPROTEIN"/>
    <property type="match status" value="1"/>
</dbReference>
<dbReference type="InterPro" id="IPR024355">
    <property type="entry name" value="TraQ_bacteroidetes"/>
</dbReference>
<dbReference type="InterPro" id="IPR038707">
    <property type="entry name" value="TraQ_sf"/>
</dbReference>
<organism evidence="1">
    <name type="scientific">termite gut metagenome</name>
    <dbReference type="NCBI Taxonomy" id="433724"/>
    <lineage>
        <taxon>unclassified sequences</taxon>
        <taxon>metagenomes</taxon>
        <taxon>organismal metagenomes</taxon>
    </lineage>
</organism>
<comment type="caution">
    <text evidence="1">The sequence shown here is derived from an EMBL/GenBank/DDBJ whole genome shotgun (WGS) entry which is preliminary data.</text>
</comment>
<dbReference type="AlphaFoldDB" id="A0A5J4RQV0"/>
<sequence length="152" mass="17699">MRKIRKFLGITAWLAAIMLLVLACSDDLDIRTRYVFDLETMPVQKRIIENETAEIRCKIVKEGDYKENHFNIRYFQPDGAGILRLDDGRILSPNDLYPLSNETFRLYFTAMGQDQHVIDIYIVDSFGQTIQKTFSFQNQSIKKENEEGTLLP</sequence>
<dbReference type="Gene3D" id="2.60.40.2410">
    <property type="entry name" value="Uncharacterised protein PF12988, DUF3872"/>
    <property type="match status" value="1"/>
</dbReference>